<dbReference type="PATRIC" id="fig|1619039.3.peg.1088"/>
<dbReference type="EMBL" id="LCDO01000014">
    <property type="protein sequence ID" value="KKS56369.1"/>
    <property type="molecule type" value="Genomic_DNA"/>
</dbReference>
<feature type="domain" description="Helicase ATP-binding" evidence="1">
    <location>
        <begin position="60"/>
        <end position="283"/>
    </location>
</feature>
<dbReference type="GO" id="GO:0005829">
    <property type="term" value="C:cytosol"/>
    <property type="evidence" value="ECO:0007669"/>
    <property type="project" value="TreeGrafter"/>
</dbReference>
<dbReference type="SUPFAM" id="SSF52540">
    <property type="entry name" value="P-loop containing nucleoside triphosphate hydrolases"/>
    <property type="match status" value="1"/>
</dbReference>
<reference evidence="2 3" key="1">
    <citation type="journal article" date="2015" name="Nature">
        <title>rRNA introns, odd ribosomes, and small enigmatic genomes across a large radiation of phyla.</title>
        <authorList>
            <person name="Brown C.T."/>
            <person name="Hug L.A."/>
            <person name="Thomas B.C."/>
            <person name="Sharon I."/>
            <person name="Castelle C.J."/>
            <person name="Singh A."/>
            <person name="Wilkins M.J."/>
            <person name="Williams K.H."/>
            <person name="Banfield J.F."/>
        </authorList>
    </citation>
    <scope>NUCLEOTIDE SEQUENCE [LARGE SCALE GENOMIC DNA]</scope>
</reference>
<accession>A0A0G1A5W5</accession>
<sequence>MLKDYQKKVVKEIERFFNHLDSARQKFEVMGADMQSTVQSLGGFLALTNEYKGYVDRPQTGIGASYPRVCIKMPTGGGKTLIAIETIRAYQNLFAKSKTGLVVWITHRDQIYRQTIENLQNKGHVYRQLLDQASGNRTLIIEKGQALRKQDVDENLVVLMLMIQSARKDTNKIFEDSGGYTDFFPPENRYDLHKELLGVIPNLDRTVDTDTLYERAQIKTSLGNVIRSLNPLVIMDELHTMFTDTAKETLDGLNPSVVIGLSATPRQGMNILSEVSGRDLKVADMIKLDMHLIPPVQKDDWRSMLIAVKAKRDALENSATKLERNKGVYIRPIALIQVERTGKDQRGQKHFVHSEDVREFLTASGVPKHTIAVKSSSLDEIKQQKLLSKESEIRYIITKEALKEGWDCSFAYILGVIPNAKSDSSMTQLVGRVLRQPYAKKTGVAELDESYVFFRSGNVKEVLEKIQAGFDDEGLGDLKLGIAVRDHSGKTLNPTRNVGIRKEIKEQYPESLFLPMWLVKQGKGLYRKFSYDTDIRPRLSWDVQKETKQWLKELIPTIGKPRRGPKERIITLNKEARIGGSVKDRGSVKFDELYITRRFSETIENAFIAHEIAEGIVSKLSVQFSAEVLDTDSGYIAREIERHLLEFRKKQEQGIFENLVKSDSLELVVSDDAESGFSMPDKDSVAGNIPPVYTLNLYEAIEPDSMNTLEQEVADIIEESHNVVWWARNKPQKGWYAVQGWQRDKIRPDFVIARKNDKGELEFVYVVESKGEHLAGNEDTKYKTAVFEKMNTMRRSVQKTQVRTTTVKLNDQFKFEVIPEGKEEIQLKKELN</sequence>
<gene>
    <name evidence="2" type="ORF">UV20_C0014G0014</name>
</gene>
<dbReference type="GO" id="GO:0016787">
    <property type="term" value="F:hydrolase activity"/>
    <property type="evidence" value="ECO:0007669"/>
    <property type="project" value="InterPro"/>
</dbReference>
<dbReference type="GO" id="GO:0005524">
    <property type="term" value="F:ATP binding"/>
    <property type="evidence" value="ECO:0007669"/>
    <property type="project" value="InterPro"/>
</dbReference>
<evidence type="ECO:0000259" key="1">
    <source>
        <dbReference type="PROSITE" id="PS51192"/>
    </source>
</evidence>
<organism evidence="2 3">
    <name type="scientific">Candidatus Magasanikbacteria bacterium GW2011_GWA2_42_32</name>
    <dbReference type="NCBI Taxonomy" id="1619039"/>
    <lineage>
        <taxon>Bacteria</taxon>
        <taxon>Candidatus Magasanikiibacteriota</taxon>
    </lineage>
</organism>
<dbReference type="PANTHER" id="PTHR47396:SF1">
    <property type="entry name" value="ATP-DEPENDENT HELICASE IRC3-RELATED"/>
    <property type="match status" value="1"/>
</dbReference>
<dbReference type="InterPro" id="IPR014001">
    <property type="entry name" value="Helicase_ATP-bd"/>
</dbReference>
<dbReference type="Gene3D" id="3.40.50.300">
    <property type="entry name" value="P-loop containing nucleotide triphosphate hydrolases"/>
    <property type="match status" value="1"/>
</dbReference>
<dbReference type="AlphaFoldDB" id="A0A0G1A5W5"/>
<protein>
    <recommendedName>
        <fullName evidence="1">Helicase ATP-binding domain-containing protein</fullName>
    </recommendedName>
</protein>
<dbReference type="GO" id="GO:0003677">
    <property type="term" value="F:DNA binding"/>
    <property type="evidence" value="ECO:0007669"/>
    <property type="project" value="InterPro"/>
</dbReference>
<dbReference type="PANTHER" id="PTHR47396">
    <property type="entry name" value="TYPE I RESTRICTION ENZYME ECOKI R PROTEIN"/>
    <property type="match status" value="1"/>
</dbReference>
<dbReference type="InterPro" id="IPR027417">
    <property type="entry name" value="P-loop_NTPase"/>
</dbReference>
<dbReference type="InterPro" id="IPR050742">
    <property type="entry name" value="Helicase_Restrict-Modif_Enz"/>
</dbReference>
<evidence type="ECO:0000313" key="2">
    <source>
        <dbReference type="EMBL" id="KKS56369.1"/>
    </source>
</evidence>
<dbReference type="Proteomes" id="UP000034837">
    <property type="component" value="Unassembled WGS sequence"/>
</dbReference>
<proteinExistence type="predicted"/>
<dbReference type="Pfam" id="PF04851">
    <property type="entry name" value="ResIII"/>
    <property type="match status" value="1"/>
</dbReference>
<dbReference type="InterPro" id="IPR006935">
    <property type="entry name" value="Helicase/UvrB_N"/>
</dbReference>
<dbReference type="PROSITE" id="PS51192">
    <property type="entry name" value="HELICASE_ATP_BIND_1"/>
    <property type="match status" value="1"/>
</dbReference>
<evidence type="ECO:0000313" key="3">
    <source>
        <dbReference type="Proteomes" id="UP000034837"/>
    </source>
</evidence>
<comment type="caution">
    <text evidence="2">The sequence shown here is derived from an EMBL/GenBank/DDBJ whole genome shotgun (WGS) entry which is preliminary data.</text>
</comment>
<name>A0A0G1A5W5_9BACT</name>